<accession>A0A9N9JQV9</accession>
<gene>
    <name evidence="2" type="ORF">CPELLU_LOCUS17043</name>
</gene>
<keyword evidence="1" id="KW-1133">Transmembrane helix</keyword>
<protein>
    <submittedName>
        <fullName evidence="2">23647_t:CDS:1</fullName>
    </submittedName>
</protein>
<feature type="non-terminal residue" evidence="2">
    <location>
        <position position="57"/>
    </location>
</feature>
<dbReference type="EMBL" id="CAJVQA010027350">
    <property type="protein sequence ID" value="CAG8791610.1"/>
    <property type="molecule type" value="Genomic_DNA"/>
</dbReference>
<name>A0A9N9JQV9_9GLOM</name>
<dbReference type="AlphaFoldDB" id="A0A9N9JQV9"/>
<comment type="caution">
    <text evidence="2">The sequence shown here is derived from an EMBL/GenBank/DDBJ whole genome shotgun (WGS) entry which is preliminary data.</text>
</comment>
<dbReference type="Proteomes" id="UP000789759">
    <property type="component" value="Unassembled WGS sequence"/>
</dbReference>
<evidence type="ECO:0000313" key="2">
    <source>
        <dbReference type="EMBL" id="CAG8791610.1"/>
    </source>
</evidence>
<reference evidence="2" key="1">
    <citation type="submission" date="2021-06" db="EMBL/GenBank/DDBJ databases">
        <authorList>
            <person name="Kallberg Y."/>
            <person name="Tangrot J."/>
            <person name="Rosling A."/>
        </authorList>
    </citation>
    <scope>NUCLEOTIDE SEQUENCE</scope>
    <source>
        <strain evidence="2">FL966</strain>
    </source>
</reference>
<keyword evidence="1" id="KW-0812">Transmembrane</keyword>
<keyword evidence="1" id="KW-0472">Membrane</keyword>
<sequence>MKVTRIIINLLSLLLILILQNYLVDHAIYTPLKQYLKVPERELPGLLANEEILIKGN</sequence>
<keyword evidence="3" id="KW-1185">Reference proteome</keyword>
<feature type="transmembrane region" description="Helical" evidence="1">
    <location>
        <begin position="6"/>
        <end position="24"/>
    </location>
</feature>
<evidence type="ECO:0000313" key="3">
    <source>
        <dbReference type="Proteomes" id="UP000789759"/>
    </source>
</evidence>
<evidence type="ECO:0000256" key="1">
    <source>
        <dbReference type="SAM" id="Phobius"/>
    </source>
</evidence>
<organism evidence="2 3">
    <name type="scientific">Cetraspora pellucida</name>
    <dbReference type="NCBI Taxonomy" id="1433469"/>
    <lineage>
        <taxon>Eukaryota</taxon>
        <taxon>Fungi</taxon>
        <taxon>Fungi incertae sedis</taxon>
        <taxon>Mucoromycota</taxon>
        <taxon>Glomeromycotina</taxon>
        <taxon>Glomeromycetes</taxon>
        <taxon>Diversisporales</taxon>
        <taxon>Gigasporaceae</taxon>
        <taxon>Cetraspora</taxon>
    </lineage>
</organism>
<proteinExistence type="predicted"/>
<dbReference type="OrthoDB" id="2461508at2759"/>